<evidence type="ECO:0000256" key="3">
    <source>
        <dbReference type="ARBA" id="ARBA00022553"/>
    </source>
</evidence>
<keyword evidence="5 10" id="KW-0418">Kinase</keyword>
<dbReference type="Pfam" id="PF08376">
    <property type="entry name" value="NIT"/>
    <property type="match status" value="1"/>
</dbReference>
<feature type="transmembrane region" description="Helical" evidence="7">
    <location>
        <begin position="317"/>
        <end position="338"/>
    </location>
</feature>
<dbReference type="GO" id="GO:0016301">
    <property type="term" value="F:kinase activity"/>
    <property type="evidence" value="ECO:0007669"/>
    <property type="project" value="UniProtKB-KW"/>
</dbReference>
<dbReference type="PANTHER" id="PTHR45436:SF5">
    <property type="entry name" value="SENSOR HISTIDINE KINASE TRCS"/>
    <property type="match status" value="1"/>
</dbReference>
<dbReference type="EC" id="2.7.13.3" evidence="2"/>
<keyword evidence="7" id="KW-0472">Membrane</keyword>
<dbReference type="EMBL" id="JACJID010000004">
    <property type="protein sequence ID" value="MBA8928534.1"/>
    <property type="molecule type" value="Genomic_DNA"/>
</dbReference>
<organism evidence="10 11">
    <name type="scientific">Kutzneria viridogrisea</name>
    <dbReference type="NCBI Taxonomy" id="47990"/>
    <lineage>
        <taxon>Bacteria</taxon>
        <taxon>Bacillati</taxon>
        <taxon>Actinomycetota</taxon>
        <taxon>Actinomycetes</taxon>
        <taxon>Pseudonocardiales</taxon>
        <taxon>Pseudonocardiaceae</taxon>
        <taxon>Kutzneria</taxon>
    </lineage>
</organism>
<keyword evidence="7" id="KW-0812">Transmembrane</keyword>
<feature type="domain" description="Nitrate/nitrite sensing protein" evidence="9">
    <location>
        <begin position="68"/>
        <end position="305"/>
    </location>
</feature>
<comment type="catalytic activity">
    <reaction evidence="1">
        <text>ATP + protein L-histidine = ADP + protein N-phospho-L-histidine.</text>
        <dbReference type="EC" id="2.7.13.3"/>
    </reaction>
</comment>
<evidence type="ECO:0000313" key="11">
    <source>
        <dbReference type="Proteomes" id="UP000517916"/>
    </source>
</evidence>
<feature type="compositionally biased region" description="Polar residues" evidence="6">
    <location>
        <begin position="662"/>
        <end position="671"/>
    </location>
</feature>
<feature type="compositionally biased region" description="Basic and acidic residues" evidence="6">
    <location>
        <begin position="763"/>
        <end position="773"/>
    </location>
</feature>
<dbReference type="InterPro" id="IPR050428">
    <property type="entry name" value="TCS_sensor_his_kinase"/>
</dbReference>
<evidence type="ECO:0000256" key="1">
    <source>
        <dbReference type="ARBA" id="ARBA00000085"/>
    </source>
</evidence>
<protein>
    <recommendedName>
        <fullName evidence="2">histidine kinase</fullName>
        <ecNumber evidence="2">2.7.13.3</ecNumber>
    </recommendedName>
</protein>
<comment type="caution">
    <text evidence="10">The sequence shown here is derived from an EMBL/GenBank/DDBJ whole genome shotgun (WGS) entry which is preliminary data.</text>
</comment>
<dbReference type="RefSeq" id="WP_318296662.1">
    <property type="nucleotide sequence ID" value="NZ_BAAABQ010000073.1"/>
</dbReference>
<dbReference type="Pfam" id="PF02518">
    <property type="entry name" value="HATPase_c"/>
    <property type="match status" value="1"/>
</dbReference>
<evidence type="ECO:0000256" key="5">
    <source>
        <dbReference type="ARBA" id="ARBA00022777"/>
    </source>
</evidence>
<feature type="region of interest" description="Disordered" evidence="6">
    <location>
        <begin position="689"/>
        <end position="801"/>
    </location>
</feature>
<evidence type="ECO:0000313" key="10">
    <source>
        <dbReference type="EMBL" id="MBA8928534.1"/>
    </source>
</evidence>
<proteinExistence type="predicted"/>
<evidence type="ECO:0000256" key="2">
    <source>
        <dbReference type="ARBA" id="ARBA00012438"/>
    </source>
</evidence>
<dbReference type="PANTHER" id="PTHR45436">
    <property type="entry name" value="SENSOR HISTIDINE KINASE YKOH"/>
    <property type="match status" value="1"/>
</dbReference>
<keyword evidence="11" id="KW-1185">Reference proteome</keyword>
<evidence type="ECO:0000256" key="6">
    <source>
        <dbReference type="SAM" id="MobiDB-lite"/>
    </source>
</evidence>
<keyword evidence="3" id="KW-0597">Phosphoprotein</keyword>
<dbReference type="Gene3D" id="3.30.565.10">
    <property type="entry name" value="Histidine kinase-like ATPase, C-terminal domain"/>
    <property type="match status" value="1"/>
</dbReference>
<evidence type="ECO:0000259" key="9">
    <source>
        <dbReference type="Pfam" id="PF08376"/>
    </source>
</evidence>
<feature type="domain" description="Histidine kinase/HSP90-like ATPase" evidence="8">
    <location>
        <begin position="535"/>
        <end position="640"/>
    </location>
</feature>
<dbReference type="InterPro" id="IPR003594">
    <property type="entry name" value="HATPase_dom"/>
</dbReference>
<evidence type="ECO:0000256" key="7">
    <source>
        <dbReference type="SAM" id="Phobius"/>
    </source>
</evidence>
<reference evidence="10 11" key="1">
    <citation type="submission" date="2020-08" db="EMBL/GenBank/DDBJ databases">
        <title>Genomic Encyclopedia of Archaeal and Bacterial Type Strains, Phase II (KMG-II): from individual species to whole genera.</title>
        <authorList>
            <person name="Goeker M."/>
        </authorList>
    </citation>
    <scope>NUCLEOTIDE SEQUENCE [LARGE SCALE GENOMIC DNA]</scope>
    <source>
        <strain evidence="10 11">DSM 43850</strain>
    </source>
</reference>
<accession>A0ABR6BNR5</accession>
<dbReference type="Proteomes" id="UP000517916">
    <property type="component" value="Unassembled WGS sequence"/>
</dbReference>
<feature type="compositionally biased region" description="Basic and acidic residues" evidence="6">
    <location>
        <begin position="707"/>
        <end position="718"/>
    </location>
</feature>
<evidence type="ECO:0000259" key="8">
    <source>
        <dbReference type="Pfam" id="PF02518"/>
    </source>
</evidence>
<evidence type="ECO:0000256" key="4">
    <source>
        <dbReference type="ARBA" id="ARBA00022679"/>
    </source>
</evidence>
<keyword evidence="4" id="KW-0808">Transferase</keyword>
<dbReference type="SUPFAM" id="SSF55874">
    <property type="entry name" value="ATPase domain of HSP90 chaperone/DNA topoisomerase II/histidine kinase"/>
    <property type="match status" value="1"/>
</dbReference>
<gene>
    <name evidence="10" type="ORF">BC739_005751</name>
</gene>
<feature type="compositionally biased region" description="Low complexity" evidence="6">
    <location>
        <begin position="734"/>
        <end position="749"/>
    </location>
</feature>
<keyword evidence="7" id="KW-1133">Transmembrane helix</keyword>
<dbReference type="InterPro" id="IPR013587">
    <property type="entry name" value="Nitrate/nitrite_sensing"/>
</dbReference>
<name>A0ABR6BNR5_9PSEU</name>
<dbReference type="InterPro" id="IPR036890">
    <property type="entry name" value="HATPase_C_sf"/>
</dbReference>
<sequence length="801" mass="87042">MKNKSETTAEHGSIRTRLAGVVLIPSITLIVMWVAAASYLVFDGFYARQVASGVRDVSIPAVTALGSAQKERQLSVAYLGRPAIGLRALHDQQQQTDQALTSMKTAITAILDNAPDEVVQRVRTLNTSLDQLPRIRSAVDTGGIDRTQVYAFYNTLLDAATSLFDTQARIVPDVTATQGGIAATSVFRASDLMSRASSVISGAFSTSQLSTADHLDFTSLVGSYHAELDKTAPFLREAVAEKYRKLTATDSWHKLVDAENGLIERGAWPKGTTSGLPISESDWDRITNQVSNDLIAMTVTQADEVSAQALSDGNGKLVGVLVGSILALLAAIVAIIVAMRVSSTLVDKALVTRLARLRAEALELATHRLPDIVRRLRAGETVDVREEMPDLNYGRDEIGQLAVAFNAAQYTAVSAAVTEAQARDGVHNVFLGIAHRNQGLVHRQLKILDAMERGEEDPQRLERLFQLDHLATRARRNAENLIILGGEQPGRRWRKAVQLVDVLRAAVSETELYHRVQVQHGPDVAVVGAAVADTIHLIAELVDNATTFSPPRSQVLVSSVLVAKGVVVEVEDQGLGMSEGDRDRANAMMADPPEFDAMALKADSRLGLFVIARLAHKLEINVEFRVSPYGGTRAIVLIPTQVLARRQDLESVHEREVPAQPEQEQVADSLSGTELDEFWALSRSRLAESVRTTPPPVVEPVLAPQWPEHEPARDEGPHTDSLAIPQGRPEGVKPQLPQRQPQSSLAPQLRGDLNDESEVDGEPAERSPEEVRDTMAAFQRGTRLGRADQGVPVVGADNTWE</sequence>
<feature type="transmembrane region" description="Helical" evidence="7">
    <location>
        <begin position="21"/>
        <end position="42"/>
    </location>
</feature>
<feature type="region of interest" description="Disordered" evidence="6">
    <location>
        <begin position="652"/>
        <end position="671"/>
    </location>
</feature>